<evidence type="ECO:0000256" key="4">
    <source>
        <dbReference type="ARBA" id="ARBA00022692"/>
    </source>
</evidence>
<dbReference type="GO" id="GO:0008654">
    <property type="term" value="P:phospholipid biosynthetic process"/>
    <property type="evidence" value="ECO:0007669"/>
    <property type="project" value="UniProtKB-UniRule"/>
</dbReference>
<keyword evidence="5 10" id="KW-1133">Transmembrane helix</keyword>
<evidence type="ECO:0000256" key="3">
    <source>
        <dbReference type="ARBA" id="ARBA00022679"/>
    </source>
</evidence>
<comment type="catalytic activity">
    <reaction evidence="10">
        <text>an acyl phosphate + sn-glycerol 3-phosphate = a 1-acyl-sn-glycero-3-phosphate + phosphate</text>
        <dbReference type="Rhea" id="RHEA:34075"/>
        <dbReference type="ChEBI" id="CHEBI:43474"/>
        <dbReference type="ChEBI" id="CHEBI:57597"/>
        <dbReference type="ChEBI" id="CHEBI:57970"/>
        <dbReference type="ChEBI" id="CHEBI:59918"/>
        <dbReference type="EC" id="2.3.1.275"/>
    </reaction>
</comment>
<keyword evidence="8 10" id="KW-0594">Phospholipid biosynthesis</keyword>
<dbReference type="AlphaFoldDB" id="A0A0J9BYF0"/>
<dbReference type="EC" id="2.3.1.275" evidence="10"/>
<comment type="caution">
    <text evidence="11">The sequence shown here is derived from an EMBL/GenBank/DDBJ whole genome shotgun (WGS) entry which is preliminary data.</text>
</comment>
<dbReference type="PANTHER" id="PTHR30309">
    <property type="entry name" value="INNER MEMBRANE PROTEIN YGIH"/>
    <property type="match status" value="1"/>
</dbReference>
<comment type="subcellular location">
    <subcellularLocation>
        <location evidence="10">Cell membrane</location>
        <topology evidence="10">Multi-pass membrane protein</topology>
    </subcellularLocation>
</comment>
<feature type="transmembrane region" description="Helical" evidence="10">
    <location>
        <begin position="80"/>
        <end position="104"/>
    </location>
</feature>
<feature type="transmembrane region" description="Helical" evidence="10">
    <location>
        <begin position="53"/>
        <end position="74"/>
    </location>
</feature>
<keyword evidence="1 10" id="KW-1003">Cell membrane</keyword>
<evidence type="ECO:0000256" key="5">
    <source>
        <dbReference type="ARBA" id="ARBA00022989"/>
    </source>
</evidence>
<dbReference type="HAMAP" id="MF_01043">
    <property type="entry name" value="PlsY"/>
    <property type="match status" value="1"/>
</dbReference>
<sequence length="211" mass="23138">MERIICLVMGYVFGLFQTGYLYGKYKGIDIRQHGSGNSGSTNALRVMGVRAGLIVFLGDFFKTVIPCFLVRILFGSQPDYLYVWILYAGFGVILGHNFPFYLNFKGGKGIAATAGIVTSLDWRLMLLCLAAFVLVVAVTRYVSLGSLIVSTILVVWNVVMGQMGAYGLSAAARPEFYGISAVIAAMAFWRHRANIVRLVQGKENKVGAKKK</sequence>
<dbReference type="UniPathway" id="UPA00085"/>
<dbReference type="PATRIC" id="fig|742734.4.peg.4189"/>
<evidence type="ECO:0000313" key="11">
    <source>
        <dbReference type="EMBL" id="KMW17254.1"/>
    </source>
</evidence>
<keyword evidence="6 10" id="KW-0443">Lipid metabolism</keyword>
<evidence type="ECO:0000256" key="1">
    <source>
        <dbReference type="ARBA" id="ARBA00022475"/>
    </source>
</evidence>
<feature type="transmembrane region" description="Helical" evidence="10">
    <location>
        <begin position="124"/>
        <end position="156"/>
    </location>
</feature>
<comment type="function">
    <text evidence="10">Catalyzes the transfer of an acyl group from acyl-phosphate (acyl-PO(4)) to glycerol-3-phosphate (G3P) to form lysophosphatidic acid (LPA). This enzyme utilizes acyl-phosphate as fatty acyl donor, but not acyl-CoA or acyl-ACP.</text>
</comment>
<keyword evidence="4 10" id="KW-0812">Transmembrane</keyword>
<dbReference type="EMBL" id="ADLK01000028">
    <property type="protein sequence ID" value="KMW17254.1"/>
    <property type="molecule type" value="Genomic_DNA"/>
</dbReference>
<comment type="similarity">
    <text evidence="10">Belongs to the PlsY family.</text>
</comment>
<comment type="caution">
    <text evidence="10">Lacks conserved residue(s) required for the propagation of feature annotation.</text>
</comment>
<accession>A0A0J9BYF0</accession>
<gene>
    <name evidence="10" type="primary">plsY</name>
    <name evidence="11" type="ORF">HMPREF9470_03907</name>
</gene>
<dbReference type="InterPro" id="IPR003811">
    <property type="entry name" value="G3P_acylTferase_PlsY"/>
</dbReference>
<keyword evidence="9 10" id="KW-1208">Phospholipid metabolism</keyword>
<dbReference type="Pfam" id="PF02660">
    <property type="entry name" value="G3P_acyltransf"/>
    <property type="match status" value="1"/>
</dbReference>
<reference evidence="11 12" key="1">
    <citation type="submission" date="2011-04" db="EMBL/GenBank/DDBJ databases">
        <title>The Genome Sequence of Clostridium citroniae WAL-19142.</title>
        <authorList>
            <consortium name="The Broad Institute Genome Sequencing Platform"/>
            <person name="Earl A."/>
            <person name="Ward D."/>
            <person name="Feldgarden M."/>
            <person name="Gevers D."/>
            <person name="Warren Y.A."/>
            <person name="Tyrrell K.L."/>
            <person name="Citron D.M."/>
            <person name="Goldstein E.J."/>
            <person name="Daigneault M."/>
            <person name="Allen-Vercoe E."/>
            <person name="Young S.K."/>
            <person name="Zeng Q."/>
            <person name="Gargeya S."/>
            <person name="Fitzgerald M."/>
            <person name="Haas B."/>
            <person name="Abouelleil A."/>
            <person name="Alvarado L."/>
            <person name="Arachchi H.M."/>
            <person name="Berlin A."/>
            <person name="Brown A."/>
            <person name="Chapman S.B."/>
            <person name="Chen Z."/>
            <person name="Dunbar C."/>
            <person name="Freedman E."/>
            <person name="Gearin G."/>
            <person name="Gellesch M."/>
            <person name="Goldberg J."/>
            <person name="Griggs A."/>
            <person name="Gujja S."/>
            <person name="Heilman E.R."/>
            <person name="Heiman D."/>
            <person name="Howarth C."/>
            <person name="Larson L."/>
            <person name="Lui A."/>
            <person name="MacDonald P.J."/>
            <person name="Mehta T."/>
            <person name="Montmayeur A."/>
            <person name="Murphy C."/>
            <person name="Neiman D."/>
            <person name="Pearson M."/>
            <person name="Priest M."/>
            <person name="Roberts A."/>
            <person name="Saif S."/>
            <person name="Shea T."/>
            <person name="Shenoy N."/>
            <person name="Sisk P."/>
            <person name="Stolte C."/>
            <person name="Sykes S."/>
            <person name="White J."/>
            <person name="Yandava C."/>
            <person name="Wortman J."/>
            <person name="Nusbaum C."/>
            <person name="Birren B."/>
        </authorList>
    </citation>
    <scope>NUCLEOTIDE SEQUENCE [LARGE SCALE GENOMIC DNA]</scope>
    <source>
        <strain evidence="11 12">WAL-19142</strain>
    </source>
</reference>
<name>A0A0J9BYF0_9FIRM</name>
<evidence type="ECO:0000313" key="12">
    <source>
        <dbReference type="Proteomes" id="UP000037392"/>
    </source>
</evidence>
<keyword evidence="2 10" id="KW-0444">Lipid biosynthesis</keyword>
<keyword evidence="3 10" id="KW-0808">Transferase</keyword>
<dbReference type="GO" id="GO:0043772">
    <property type="term" value="F:acyl-phosphate glycerol-3-phosphate acyltransferase activity"/>
    <property type="evidence" value="ECO:0007669"/>
    <property type="project" value="UniProtKB-UniRule"/>
</dbReference>
<protein>
    <recommendedName>
        <fullName evidence="10">Glycerol-3-phosphate acyltransferase</fullName>
    </recommendedName>
    <alternativeName>
        <fullName evidence="10">Acyl-PO4 G3P acyltransferase</fullName>
    </alternativeName>
    <alternativeName>
        <fullName evidence="10">Acyl-phosphate--glycerol-3-phosphate acyltransferase</fullName>
    </alternativeName>
    <alternativeName>
        <fullName evidence="10">G3P acyltransferase</fullName>
        <shortName evidence="10">GPAT</shortName>
        <ecNumber evidence="10">2.3.1.275</ecNumber>
    </alternativeName>
    <alternativeName>
        <fullName evidence="10">Lysophosphatidic acid synthase</fullName>
        <shortName evidence="10">LPA synthase</shortName>
    </alternativeName>
</protein>
<evidence type="ECO:0000256" key="9">
    <source>
        <dbReference type="ARBA" id="ARBA00023264"/>
    </source>
</evidence>
<organism evidence="11 12">
    <name type="scientific">[Clostridium] citroniae WAL-19142</name>
    <dbReference type="NCBI Taxonomy" id="742734"/>
    <lineage>
        <taxon>Bacteria</taxon>
        <taxon>Bacillati</taxon>
        <taxon>Bacillota</taxon>
        <taxon>Clostridia</taxon>
        <taxon>Lachnospirales</taxon>
        <taxon>Lachnospiraceae</taxon>
        <taxon>Enterocloster</taxon>
    </lineage>
</organism>
<comment type="pathway">
    <text evidence="10">Lipid metabolism; phospholipid metabolism.</text>
</comment>
<dbReference type="SMART" id="SM01207">
    <property type="entry name" value="G3P_acyltransf"/>
    <property type="match status" value="1"/>
</dbReference>
<dbReference type="RefSeq" id="WP_007864221.1">
    <property type="nucleotide sequence ID" value="NZ_KQ235880.1"/>
</dbReference>
<dbReference type="OrthoDB" id="9777124at2"/>
<proteinExistence type="inferred from homology"/>
<dbReference type="GO" id="GO:0005886">
    <property type="term" value="C:plasma membrane"/>
    <property type="evidence" value="ECO:0007669"/>
    <property type="project" value="UniProtKB-SubCell"/>
</dbReference>
<keyword evidence="7 10" id="KW-0472">Membrane</keyword>
<evidence type="ECO:0000256" key="6">
    <source>
        <dbReference type="ARBA" id="ARBA00023098"/>
    </source>
</evidence>
<evidence type="ECO:0000256" key="8">
    <source>
        <dbReference type="ARBA" id="ARBA00023209"/>
    </source>
</evidence>
<evidence type="ECO:0000256" key="2">
    <source>
        <dbReference type="ARBA" id="ARBA00022516"/>
    </source>
</evidence>
<comment type="subunit">
    <text evidence="10">Probably interacts with PlsX.</text>
</comment>
<dbReference type="Proteomes" id="UP000037392">
    <property type="component" value="Unassembled WGS sequence"/>
</dbReference>
<dbReference type="PANTHER" id="PTHR30309:SF0">
    <property type="entry name" value="GLYCEROL-3-PHOSPHATE ACYLTRANSFERASE-RELATED"/>
    <property type="match status" value="1"/>
</dbReference>
<evidence type="ECO:0000256" key="7">
    <source>
        <dbReference type="ARBA" id="ARBA00023136"/>
    </source>
</evidence>
<dbReference type="NCBIfam" id="TIGR00023">
    <property type="entry name" value="glycerol-3-phosphate 1-O-acyltransferase PlsY"/>
    <property type="match status" value="1"/>
</dbReference>
<evidence type="ECO:0000256" key="10">
    <source>
        <dbReference type="HAMAP-Rule" id="MF_01043"/>
    </source>
</evidence>
<dbReference type="GeneID" id="93162811"/>